<dbReference type="RefSeq" id="WP_118751779.1">
    <property type="nucleotide sequence ID" value="NZ_JABAFX010000039.1"/>
</dbReference>
<dbReference type="PANTHER" id="PTHR46558">
    <property type="entry name" value="TRACRIPTIONAL REGULATORY PROTEIN-RELATED-RELATED"/>
    <property type="match status" value="1"/>
</dbReference>
<dbReference type="Pfam" id="PF01381">
    <property type="entry name" value="HTH_3"/>
    <property type="match status" value="1"/>
</dbReference>
<name>A0A848CT20_9FIRM</name>
<dbReference type="CDD" id="cd00093">
    <property type="entry name" value="HTH_XRE"/>
    <property type="match status" value="1"/>
</dbReference>
<evidence type="ECO:0000313" key="3">
    <source>
        <dbReference type="EMBL" id="NME58171.1"/>
    </source>
</evidence>
<sequence length="95" mass="10717">MYYDQKESGKRIAALRKEKGMTQEQLAEKLNISTSTLGKIERGIQGFSIDLLIEIGIFFGISTDYILIGCEIRNYEAAKELDSVINQLVALKMKL</sequence>
<protein>
    <submittedName>
        <fullName evidence="3">Helix-turn-helix transcriptional regulator</fullName>
    </submittedName>
</protein>
<dbReference type="EMBL" id="JABAFX010000039">
    <property type="protein sequence ID" value="NME58171.1"/>
    <property type="molecule type" value="Genomic_DNA"/>
</dbReference>
<dbReference type="PANTHER" id="PTHR46558:SF11">
    <property type="entry name" value="HTH-TYPE TRANSCRIPTIONAL REGULATOR XRE"/>
    <property type="match status" value="1"/>
</dbReference>
<evidence type="ECO:0000259" key="2">
    <source>
        <dbReference type="PROSITE" id="PS50943"/>
    </source>
</evidence>
<evidence type="ECO:0000313" key="4">
    <source>
        <dbReference type="Proteomes" id="UP000580130"/>
    </source>
</evidence>
<dbReference type="SUPFAM" id="SSF47413">
    <property type="entry name" value="lambda repressor-like DNA-binding domains"/>
    <property type="match status" value="1"/>
</dbReference>
<dbReference type="GO" id="GO:0003677">
    <property type="term" value="F:DNA binding"/>
    <property type="evidence" value="ECO:0007669"/>
    <property type="project" value="UniProtKB-KW"/>
</dbReference>
<gene>
    <name evidence="3" type="ORF">HF855_12350</name>
</gene>
<dbReference type="PROSITE" id="PS50943">
    <property type="entry name" value="HTH_CROC1"/>
    <property type="match status" value="1"/>
</dbReference>
<comment type="caution">
    <text evidence="3">The sequence shown here is derived from an EMBL/GenBank/DDBJ whole genome shotgun (WGS) entry which is preliminary data.</text>
</comment>
<dbReference type="Proteomes" id="UP000580130">
    <property type="component" value="Unassembled WGS sequence"/>
</dbReference>
<keyword evidence="1" id="KW-0238">DNA-binding</keyword>
<reference evidence="3 4" key="1">
    <citation type="submission" date="2020-04" db="EMBL/GenBank/DDBJ databases">
        <authorList>
            <person name="Hitch T.C.A."/>
            <person name="Wylensek D."/>
            <person name="Clavel T."/>
        </authorList>
    </citation>
    <scope>NUCLEOTIDE SEQUENCE [LARGE SCALE GENOMIC DNA]</scope>
    <source>
        <strain evidence="3 4">BSM-383-APC-5F</strain>
    </source>
</reference>
<dbReference type="SMART" id="SM00530">
    <property type="entry name" value="HTH_XRE"/>
    <property type="match status" value="1"/>
</dbReference>
<dbReference type="InterPro" id="IPR010982">
    <property type="entry name" value="Lambda_DNA-bd_dom_sf"/>
</dbReference>
<dbReference type="Gene3D" id="1.10.260.40">
    <property type="entry name" value="lambda repressor-like DNA-binding domains"/>
    <property type="match status" value="1"/>
</dbReference>
<feature type="domain" description="HTH cro/C1-type" evidence="2">
    <location>
        <begin position="12"/>
        <end position="66"/>
    </location>
</feature>
<dbReference type="InterPro" id="IPR001387">
    <property type="entry name" value="Cro/C1-type_HTH"/>
</dbReference>
<organism evidence="3 4">
    <name type="scientific">Dorea formicigenerans</name>
    <dbReference type="NCBI Taxonomy" id="39486"/>
    <lineage>
        <taxon>Bacteria</taxon>
        <taxon>Bacillati</taxon>
        <taxon>Bacillota</taxon>
        <taxon>Clostridia</taxon>
        <taxon>Lachnospirales</taxon>
        <taxon>Lachnospiraceae</taxon>
        <taxon>Dorea</taxon>
    </lineage>
</organism>
<proteinExistence type="predicted"/>
<accession>A0A848CT20</accession>
<evidence type="ECO:0000256" key="1">
    <source>
        <dbReference type="ARBA" id="ARBA00023125"/>
    </source>
</evidence>
<dbReference type="AlphaFoldDB" id="A0A848CT20"/>